<dbReference type="PANTHER" id="PTHR31718">
    <property type="entry name" value="PLAT DOMAIN-CONTAINING PROTEIN"/>
    <property type="match status" value="1"/>
</dbReference>
<dbReference type="PANTHER" id="PTHR31718:SF64">
    <property type="entry name" value="OS10G0361900 PROTEIN"/>
    <property type="match status" value="1"/>
</dbReference>
<dbReference type="InterPro" id="IPR001024">
    <property type="entry name" value="PLAT/LH2_dom"/>
</dbReference>
<evidence type="ECO:0000256" key="2">
    <source>
        <dbReference type="SAM" id="SignalP"/>
    </source>
</evidence>
<evidence type="ECO:0000259" key="3">
    <source>
        <dbReference type="PROSITE" id="PS50095"/>
    </source>
</evidence>
<feature type="signal peptide" evidence="2">
    <location>
        <begin position="1"/>
        <end position="22"/>
    </location>
</feature>
<feature type="chain" id="PRO_5043426323" description="PLAT domain-containing protein" evidence="2">
    <location>
        <begin position="23"/>
        <end position="181"/>
    </location>
</feature>
<dbReference type="SUPFAM" id="SSF49723">
    <property type="entry name" value="Lipase/lipooxygenase domain (PLAT/LH2 domain)"/>
    <property type="match status" value="1"/>
</dbReference>
<proteinExistence type="predicted"/>
<accession>A0AAU9SAP4</accession>
<evidence type="ECO:0000313" key="4">
    <source>
        <dbReference type="EMBL" id="CAH2061414.1"/>
    </source>
</evidence>
<organism evidence="4 5">
    <name type="scientific">Thlaspi arvense</name>
    <name type="common">Field penny-cress</name>
    <dbReference type="NCBI Taxonomy" id="13288"/>
    <lineage>
        <taxon>Eukaryota</taxon>
        <taxon>Viridiplantae</taxon>
        <taxon>Streptophyta</taxon>
        <taxon>Embryophyta</taxon>
        <taxon>Tracheophyta</taxon>
        <taxon>Spermatophyta</taxon>
        <taxon>Magnoliopsida</taxon>
        <taxon>eudicotyledons</taxon>
        <taxon>Gunneridae</taxon>
        <taxon>Pentapetalae</taxon>
        <taxon>rosids</taxon>
        <taxon>malvids</taxon>
        <taxon>Brassicales</taxon>
        <taxon>Brassicaceae</taxon>
        <taxon>Thlaspideae</taxon>
        <taxon>Thlaspi</taxon>
    </lineage>
</organism>
<evidence type="ECO:0000256" key="1">
    <source>
        <dbReference type="PROSITE-ProRule" id="PRU00152"/>
    </source>
</evidence>
<dbReference type="InterPro" id="IPR036392">
    <property type="entry name" value="PLAT/LH2_dom_sf"/>
</dbReference>
<keyword evidence="2" id="KW-0732">Signal</keyword>
<dbReference type="PROSITE" id="PS50095">
    <property type="entry name" value="PLAT"/>
    <property type="match status" value="1"/>
</dbReference>
<dbReference type="Proteomes" id="UP000836841">
    <property type="component" value="Chromosome 4"/>
</dbReference>
<dbReference type="Gene3D" id="2.60.60.20">
    <property type="entry name" value="PLAT/LH2 domain"/>
    <property type="match status" value="1"/>
</dbReference>
<dbReference type="EMBL" id="OU466860">
    <property type="protein sequence ID" value="CAH2061414.1"/>
    <property type="molecule type" value="Genomic_DNA"/>
</dbReference>
<reference evidence="4 5" key="1">
    <citation type="submission" date="2022-03" db="EMBL/GenBank/DDBJ databases">
        <authorList>
            <person name="Nunn A."/>
            <person name="Chopra R."/>
            <person name="Nunn A."/>
            <person name="Contreras Garrido A."/>
        </authorList>
    </citation>
    <scope>NUCLEOTIDE SEQUENCE [LARGE SCALE GENOMIC DNA]</scope>
</reference>
<gene>
    <name evidence="4" type="ORF">TAV2_LOCUS14686</name>
</gene>
<feature type="domain" description="PLAT" evidence="3">
    <location>
        <begin position="28"/>
        <end position="156"/>
    </location>
</feature>
<evidence type="ECO:0000313" key="5">
    <source>
        <dbReference type="Proteomes" id="UP000836841"/>
    </source>
</evidence>
<keyword evidence="5" id="KW-1185">Reference proteome</keyword>
<sequence length="181" mass="19891">MARPNVLLLSLLFFIATVSVVALADTRCVYTIRVQTGKRDSAGTDSTISVSLLDKFGKQFEISDLEKWGGFVGPKHDYFEIGDLDVFSGDGPCLPSPVCLLRLSSDGKGAAPGWYVDYVDVTVRFKSGGKTTNHLFNVYQWLADEPGYRLHAVRDNCGISREKTVGPVVWSDIPKRLSSIV</sequence>
<dbReference type="AlphaFoldDB" id="A0AAU9SAP4"/>
<protein>
    <recommendedName>
        <fullName evidence="3">PLAT domain-containing protein</fullName>
    </recommendedName>
</protein>
<name>A0AAU9SAP4_THLAR</name>
<dbReference type="Pfam" id="PF01477">
    <property type="entry name" value="PLAT"/>
    <property type="match status" value="1"/>
</dbReference>
<comment type="caution">
    <text evidence="1">Lacks conserved residue(s) required for the propagation of feature annotation.</text>
</comment>